<dbReference type="InterPro" id="IPR010982">
    <property type="entry name" value="Lambda_DNA-bd_dom_sf"/>
</dbReference>
<dbReference type="InterPro" id="IPR001387">
    <property type="entry name" value="Cro/C1-type_HTH"/>
</dbReference>
<comment type="caution">
    <text evidence="2">The sequence shown here is derived from an EMBL/GenBank/DDBJ whole genome shotgun (WGS) entry which is preliminary data.</text>
</comment>
<organism evidence="2 3">
    <name type="scientific">Nocardiopsis lambiniae</name>
    <dbReference type="NCBI Taxonomy" id="3075539"/>
    <lineage>
        <taxon>Bacteria</taxon>
        <taxon>Bacillati</taxon>
        <taxon>Actinomycetota</taxon>
        <taxon>Actinomycetes</taxon>
        <taxon>Streptosporangiales</taxon>
        <taxon>Nocardiopsidaceae</taxon>
        <taxon>Nocardiopsis</taxon>
    </lineage>
</organism>
<keyword evidence="3" id="KW-1185">Reference proteome</keyword>
<dbReference type="EMBL" id="JAVREP010000003">
    <property type="protein sequence ID" value="MDT0328140.1"/>
    <property type="molecule type" value="Genomic_DNA"/>
</dbReference>
<dbReference type="SUPFAM" id="SSF47413">
    <property type="entry name" value="lambda repressor-like DNA-binding domains"/>
    <property type="match status" value="1"/>
</dbReference>
<evidence type="ECO:0000313" key="2">
    <source>
        <dbReference type="EMBL" id="MDT0328140.1"/>
    </source>
</evidence>
<dbReference type="Pfam" id="PF13560">
    <property type="entry name" value="HTH_31"/>
    <property type="match status" value="1"/>
</dbReference>
<reference evidence="3" key="1">
    <citation type="submission" date="2023-07" db="EMBL/GenBank/DDBJ databases">
        <title>30 novel species of actinomycetes from the DSMZ collection.</title>
        <authorList>
            <person name="Nouioui I."/>
        </authorList>
    </citation>
    <scope>NUCLEOTIDE SEQUENCE [LARGE SCALE GENOMIC DNA]</scope>
    <source>
        <strain evidence="3">DSM 44743</strain>
    </source>
</reference>
<proteinExistence type="predicted"/>
<accession>A0ABU2M644</accession>
<dbReference type="SMART" id="SM00530">
    <property type="entry name" value="HTH_XRE"/>
    <property type="match status" value="1"/>
</dbReference>
<evidence type="ECO:0000313" key="3">
    <source>
        <dbReference type="Proteomes" id="UP001183390"/>
    </source>
</evidence>
<gene>
    <name evidence="2" type="ORF">RM479_06900</name>
</gene>
<dbReference type="Gene3D" id="1.10.260.40">
    <property type="entry name" value="lambda repressor-like DNA-binding domains"/>
    <property type="match status" value="1"/>
</dbReference>
<protein>
    <submittedName>
        <fullName evidence="2">Scr1 family TA system antitoxin-like transcriptional regulator</fullName>
    </submittedName>
</protein>
<sequence length="247" mass="27123">MVSPLFREVLATHLTLSGMTQKSLSARSRVSQASLSRYLSGKTRPSRPAVDALDTALGTDGLLLEAWKSSVNEELPPFLRDVDYLEREAVRIDLVSPVVVPGLLWSPSYAEAVYRAGRKVVDVERLARMRSNKLGQISATVSVVFPVTALTCVAEPIRTEQVQHLLNLPERVAVHLLPEGTLLMGIPGPMMLFRMRDGREIAASDHLEANAVYGDGVLPRIRELLRDAYALALPSSISRERLMGVVS</sequence>
<name>A0ABU2M644_9ACTN</name>
<dbReference type="Proteomes" id="UP001183390">
    <property type="component" value="Unassembled WGS sequence"/>
</dbReference>
<feature type="domain" description="HTH cro/C1-type" evidence="1">
    <location>
        <begin position="18"/>
        <end position="64"/>
    </location>
</feature>
<dbReference type="CDD" id="cd00093">
    <property type="entry name" value="HTH_XRE"/>
    <property type="match status" value="1"/>
</dbReference>
<dbReference type="PROSITE" id="PS50943">
    <property type="entry name" value="HTH_CROC1"/>
    <property type="match status" value="1"/>
</dbReference>
<dbReference type="InterPro" id="IPR043917">
    <property type="entry name" value="DUF5753"/>
</dbReference>
<dbReference type="Pfam" id="PF19054">
    <property type="entry name" value="DUF5753"/>
    <property type="match status" value="1"/>
</dbReference>
<evidence type="ECO:0000259" key="1">
    <source>
        <dbReference type="PROSITE" id="PS50943"/>
    </source>
</evidence>